<evidence type="ECO:0000313" key="2">
    <source>
        <dbReference type="Proteomes" id="UP000324974"/>
    </source>
</evidence>
<dbReference type="InterPro" id="IPR014338">
    <property type="entry name" value="CHP02996_rpt-companion-dom"/>
</dbReference>
<dbReference type="RefSeq" id="WP_149110083.1">
    <property type="nucleotide sequence ID" value="NZ_CP042425.1"/>
</dbReference>
<dbReference type="KEGG" id="lrs:PX52LOC_02171"/>
<accession>A0A5C1AB59</accession>
<gene>
    <name evidence="1" type="ORF">PX52LOC_02171</name>
</gene>
<dbReference type="EMBL" id="CP042425">
    <property type="protein sequence ID" value="QEL15256.1"/>
    <property type="molecule type" value="Genomic_DNA"/>
</dbReference>
<keyword evidence="2" id="KW-1185">Reference proteome</keyword>
<proteinExistence type="predicted"/>
<dbReference type="OrthoDB" id="261413at2"/>
<protein>
    <submittedName>
        <fullName evidence="1">TIGR02996 domain-containing protein</fullName>
    </submittedName>
</protein>
<dbReference type="AlphaFoldDB" id="A0A5C1AB59"/>
<evidence type="ECO:0000313" key="1">
    <source>
        <dbReference type="EMBL" id="QEL15256.1"/>
    </source>
</evidence>
<sequence>MTDEQSLLAAIHANPDDDLPRLVYADWLEESGDEAAQARAEFIRHHVRLATLDEIDPEYDTLDQRCRELLETHWSTWAADSGTEDPNSAYRYGYYQMHRGFSDRTYLSDTDLDESTFQASLLRHTLTDITLCNLKADSPLPDWPRLQNVRKLFFYNDAYERDEVSVRRLLSHRRRSANCGNSI</sequence>
<reference evidence="2" key="1">
    <citation type="submission" date="2019-08" db="EMBL/GenBank/DDBJ databases">
        <title>Limnoglobus roseus gen. nov., sp. nov., a novel freshwater planctomycete with a giant genome from the family Gemmataceae.</title>
        <authorList>
            <person name="Kulichevskaya I.S."/>
            <person name="Naumoff D.G."/>
            <person name="Miroshnikov K."/>
            <person name="Ivanova A."/>
            <person name="Philippov D.A."/>
            <person name="Hakobyan A."/>
            <person name="Rijpstra I.C."/>
            <person name="Sinninghe Damste J.S."/>
            <person name="Liesack W."/>
            <person name="Dedysh S.N."/>
        </authorList>
    </citation>
    <scope>NUCLEOTIDE SEQUENCE [LARGE SCALE GENOMIC DNA]</scope>
    <source>
        <strain evidence="2">PX52</strain>
    </source>
</reference>
<name>A0A5C1AB59_9BACT</name>
<dbReference type="Proteomes" id="UP000324974">
    <property type="component" value="Chromosome"/>
</dbReference>
<organism evidence="1 2">
    <name type="scientific">Limnoglobus roseus</name>
    <dbReference type="NCBI Taxonomy" id="2598579"/>
    <lineage>
        <taxon>Bacteria</taxon>
        <taxon>Pseudomonadati</taxon>
        <taxon>Planctomycetota</taxon>
        <taxon>Planctomycetia</taxon>
        <taxon>Gemmatales</taxon>
        <taxon>Gemmataceae</taxon>
        <taxon>Limnoglobus</taxon>
    </lineage>
</organism>
<dbReference type="NCBIfam" id="TIGR02996">
    <property type="entry name" value="rpt_mate_G_obs"/>
    <property type="match status" value="1"/>
</dbReference>